<accession>A0ABP9QQ71</accession>
<proteinExistence type="predicted"/>
<name>A0ABP9QQ71_9RHOO</name>
<feature type="domain" description="DUF4347" evidence="1">
    <location>
        <begin position="36"/>
        <end position="134"/>
    </location>
</feature>
<reference evidence="3" key="1">
    <citation type="journal article" date="2019" name="Int. J. Syst. Evol. Microbiol.">
        <title>The Global Catalogue of Microorganisms (GCM) 10K type strain sequencing project: providing services to taxonomists for standard genome sequencing and annotation.</title>
        <authorList>
            <consortium name="The Broad Institute Genomics Platform"/>
            <consortium name="The Broad Institute Genome Sequencing Center for Infectious Disease"/>
            <person name="Wu L."/>
            <person name="Ma J."/>
        </authorList>
    </citation>
    <scope>NUCLEOTIDE SEQUENCE [LARGE SCALE GENOMIC DNA]</scope>
    <source>
        <strain evidence="3">JCM 18715</strain>
    </source>
</reference>
<dbReference type="RefSeq" id="WP_345532956.1">
    <property type="nucleotide sequence ID" value="NZ_BAABLD010000008.1"/>
</dbReference>
<dbReference type="Pfam" id="PF14252">
    <property type="entry name" value="DUF4347"/>
    <property type="match status" value="1"/>
</dbReference>
<organism evidence="2 3">
    <name type="scientific">Viridibacterium curvum</name>
    <dbReference type="NCBI Taxonomy" id="1101404"/>
    <lineage>
        <taxon>Bacteria</taxon>
        <taxon>Pseudomonadati</taxon>
        <taxon>Pseudomonadota</taxon>
        <taxon>Betaproteobacteria</taxon>
        <taxon>Rhodocyclales</taxon>
        <taxon>Rhodocyclaceae</taxon>
        <taxon>Viridibacterium</taxon>
    </lineage>
</organism>
<dbReference type="EMBL" id="BAABLD010000008">
    <property type="protein sequence ID" value="GAA5165680.1"/>
    <property type="molecule type" value="Genomic_DNA"/>
</dbReference>
<dbReference type="InterPro" id="IPR025592">
    <property type="entry name" value="DUF4347"/>
</dbReference>
<protein>
    <recommendedName>
        <fullName evidence="1">DUF4347 domain-containing protein</fullName>
    </recommendedName>
</protein>
<gene>
    <name evidence="2" type="ORF">GCM10025770_21600</name>
</gene>
<evidence type="ECO:0000313" key="2">
    <source>
        <dbReference type="EMBL" id="GAA5165680.1"/>
    </source>
</evidence>
<evidence type="ECO:0000259" key="1">
    <source>
        <dbReference type="Pfam" id="PF14252"/>
    </source>
</evidence>
<sequence>MTDMVINAFSSSATDALHRFAAGLREALSDAVTVRVNGVDGFREAILARPTGDISNLMIYSHGSPGRLALNTTDFTWGLHEGTLSHLTSSGDIASRFAPGAHIEILGCNVAGTTRTPSVLDLLGRLRTRDISFHEADEGARCERFVGRLAEIMLAQNGGTVTAYTGYGVSSLGHPDGMAVTAHNRIGSGVFLDSAVILRESGIRNTLLFLEAAGVGGLEQFGGPGSRGVIDEIQLHFSIALGLIGESGGDGQHRYETVYQAFNEYWRGAVLMMEHSFDRLSPF</sequence>
<dbReference type="Proteomes" id="UP001500547">
    <property type="component" value="Unassembled WGS sequence"/>
</dbReference>
<evidence type="ECO:0000313" key="3">
    <source>
        <dbReference type="Proteomes" id="UP001500547"/>
    </source>
</evidence>
<comment type="caution">
    <text evidence="2">The sequence shown here is derived from an EMBL/GenBank/DDBJ whole genome shotgun (WGS) entry which is preliminary data.</text>
</comment>
<keyword evidence="3" id="KW-1185">Reference proteome</keyword>